<dbReference type="PANTHER" id="PTHR11178:SF1">
    <property type="entry name" value="NFU1 IRON-SULFUR CLUSTER SCAFFOLD HOMOLOG, MITOCHONDRIAL"/>
    <property type="match status" value="1"/>
</dbReference>
<evidence type="ECO:0000313" key="4">
    <source>
        <dbReference type="EMBL" id="MDT8902477.1"/>
    </source>
</evidence>
<evidence type="ECO:0000313" key="5">
    <source>
        <dbReference type="Proteomes" id="UP001254848"/>
    </source>
</evidence>
<keyword evidence="5" id="KW-1185">Reference proteome</keyword>
<evidence type="ECO:0000256" key="2">
    <source>
        <dbReference type="ARBA" id="ARBA00049958"/>
    </source>
</evidence>
<comment type="function">
    <text evidence="2">May be involved in the formation or repair of [Fe-S] clusters present in iron-sulfur proteins.</text>
</comment>
<dbReference type="EMBL" id="JAUOZS010000001">
    <property type="protein sequence ID" value="MDT8902477.1"/>
    <property type="molecule type" value="Genomic_DNA"/>
</dbReference>
<reference evidence="4 5" key="1">
    <citation type="submission" date="2023-07" db="EMBL/GenBank/DDBJ databases">
        <title>The novel representative of Negativicutes class, Anaeroselena agilis gen. nov. sp. nov.</title>
        <authorList>
            <person name="Prokofeva M.I."/>
            <person name="Elcheninov A.G."/>
            <person name="Klyukina A."/>
            <person name="Kublanov I.V."/>
            <person name="Frolov E.N."/>
            <person name="Podosokorskaya O.A."/>
        </authorList>
    </citation>
    <scope>NUCLEOTIDE SEQUENCE [LARGE SCALE GENOMIC DNA]</scope>
    <source>
        <strain evidence="4 5">4137-cl</strain>
    </source>
</reference>
<proteinExistence type="inferred from homology"/>
<feature type="domain" description="NIF system FeS cluster assembly NifU C-terminal" evidence="3">
    <location>
        <begin position="6"/>
        <end position="70"/>
    </location>
</feature>
<dbReference type="SUPFAM" id="SSF117916">
    <property type="entry name" value="Fe-S cluster assembly (FSCA) domain-like"/>
    <property type="match status" value="1"/>
</dbReference>
<accession>A0ABU3P1I7</accession>
<dbReference type="Pfam" id="PF01106">
    <property type="entry name" value="NifU"/>
    <property type="match status" value="1"/>
</dbReference>
<comment type="similarity">
    <text evidence="1">Belongs to the NifU family.</text>
</comment>
<name>A0ABU3P1I7_9FIRM</name>
<gene>
    <name evidence="4" type="ORF">Q4T40_14600</name>
</gene>
<comment type="caution">
    <text evidence="4">The sequence shown here is derived from an EMBL/GenBank/DDBJ whole genome shotgun (WGS) entry which is preliminary data.</text>
</comment>
<organism evidence="4 5">
    <name type="scientific">Anaeroselena agilis</name>
    <dbReference type="NCBI Taxonomy" id="3063788"/>
    <lineage>
        <taxon>Bacteria</taxon>
        <taxon>Bacillati</taxon>
        <taxon>Bacillota</taxon>
        <taxon>Negativicutes</taxon>
        <taxon>Acetonemataceae</taxon>
        <taxon>Anaeroselena</taxon>
    </lineage>
</organism>
<protein>
    <submittedName>
        <fullName evidence="4">NifU family protein</fullName>
    </submittedName>
</protein>
<dbReference type="InterPro" id="IPR001075">
    <property type="entry name" value="NIF_FeS_clus_asmbl_NifU_C"/>
</dbReference>
<sequence>MDKLGKIIDQQVRPALRAHGGDIELVELTADGVLKVRLTGACATCPGAQQTLADVVAAALKEAAPEVREIVPVFQADEELIRQALAILRKGKESRDG</sequence>
<dbReference type="PANTHER" id="PTHR11178">
    <property type="entry name" value="IRON-SULFUR CLUSTER SCAFFOLD PROTEIN NFU-RELATED"/>
    <property type="match status" value="1"/>
</dbReference>
<dbReference type="InterPro" id="IPR034904">
    <property type="entry name" value="FSCA_dom_sf"/>
</dbReference>
<evidence type="ECO:0000259" key="3">
    <source>
        <dbReference type="Pfam" id="PF01106"/>
    </source>
</evidence>
<dbReference type="RefSeq" id="WP_413780957.1">
    <property type="nucleotide sequence ID" value="NZ_JAUOZS010000001.1"/>
</dbReference>
<dbReference type="Gene3D" id="3.30.300.130">
    <property type="entry name" value="Fe-S cluster assembly (FSCA)"/>
    <property type="match status" value="1"/>
</dbReference>
<evidence type="ECO:0000256" key="1">
    <source>
        <dbReference type="ARBA" id="ARBA00006420"/>
    </source>
</evidence>
<dbReference type="Proteomes" id="UP001254848">
    <property type="component" value="Unassembled WGS sequence"/>
</dbReference>